<dbReference type="GO" id="GO:0016020">
    <property type="term" value="C:membrane"/>
    <property type="evidence" value="ECO:0007669"/>
    <property type="project" value="UniProtKB-SubCell"/>
</dbReference>
<keyword evidence="6 7" id="KW-0472">Membrane</keyword>
<dbReference type="PANTHER" id="PTHR11101:SF80">
    <property type="entry name" value="PHOSPHATE TRANSPORTER"/>
    <property type="match status" value="1"/>
</dbReference>
<keyword evidence="10" id="KW-1185">Reference proteome</keyword>
<dbReference type="GO" id="GO:0005315">
    <property type="term" value="F:phosphate transmembrane transporter activity"/>
    <property type="evidence" value="ECO:0007669"/>
    <property type="project" value="InterPro"/>
</dbReference>
<dbReference type="EMBL" id="KL648676">
    <property type="protein sequence ID" value="KEY66011.1"/>
    <property type="molecule type" value="Genomic_DNA"/>
</dbReference>
<evidence type="ECO:0000256" key="8">
    <source>
        <dbReference type="SAM" id="MobiDB-lite"/>
    </source>
</evidence>
<sequence length="591" mass="63262">MPLHQYDYILAIGLIFAFLDAWNIGANDVANSWATSVSSRSLTYVQAMTLASILEFTGAVGVGNRVAQTIRTNVVPTSAYEGRPTVLMLGMACAIVASSTWLTIATRLGLPVSTTHSIMGGVIGMGIATIGAQQVNWADFSGGVAGGVVQVFLGWIAAPGIAGSLAAITFLLTKYAVMVRKDPVIKGLVAVPIFIGITSSLIIMLLIWDGGSIDPDLTGDEQAGVIVGGGAAAALLATLTLIPWLYRKILKNDWQLRWYHIFMGPLLLRRPEPPAQPEDHAGGIRDFYRGHMTREELDALRAEEARSSETAQGVPTETVETDSGRKTVNDVAETTATPQEHTMSKEDFPTHGYVGPRPEGPVYSPRVIYWFIKVLFLSGVDKDIVALQSRKTGIAKGLEDVHAAAIHFDNRAEYLFTYMQVMTACATSFAHGANDVANAIAPLATIYDIWRTGAIAEDGSPVPIWILVFGGAAIALGCWTYGYRVMSNLGNRLTLHSPVRGFSMELGTVSTIIMATQLELPISTTQTITGAIVGVGLCSGTWRSINWRMIAWIYGGWIITLPCAGILSGCLTGIILNGPRWGFDDGTGVAA</sequence>
<protein>
    <recommendedName>
        <fullName evidence="7">Phosphate transporter</fullName>
    </recommendedName>
</protein>
<dbReference type="Proteomes" id="UP000028045">
    <property type="component" value="Unassembled WGS sequence"/>
</dbReference>
<feature type="transmembrane region" description="Helical" evidence="7">
    <location>
        <begin position="152"/>
        <end position="172"/>
    </location>
</feature>
<evidence type="ECO:0000313" key="9">
    <source>
        <dbReference type="EMBL" id="KEY66011.1"/>
    </source>
</evidence>
<dbReference type="PANTHER" id="PTHR11101">
    <property type="entry name" value="PHOSPHATE TRANSPORTER"/>
    <property type="match status" value="1"/>
</dbReference>
<evidence type="ECO:0000256" key="3">
    <source>
        <dbReference type="ARBA" id="ARBA00022592"/>
    </source>
</evidence>
<feature type="transmembrane region" description="Helical" evidence="7">
    <location>
        <begin position="7"/>
        <end position="24"/>
    </location>
</feature>
<organism evidence="9 10">
    <name type="scientific">Stachybotrys chartarum (strain CBS 109288 / IBT 7711)</name>
    <name type="common">Toxic black mold</name>
    <name type="synonym">Stilbospora chartarum</name>
    <dbReference type="NCBI Taxonomy" id="1280523"/>
    <lineage>
        <taxon>Eukaryota</taxon>
        <taxon>Fungi</taxon>
        <taxon>Dikarya</taxon>
        <taxon>Ascomycota</taxon>
        <taxon>Pezizomycotina</taxon>
        <taxon>Sordariomycetes</taxon>
        <taxon>Hypocreomycetidae</taxon>
        <taxon>Hypocreales</taxon>
        <taxon>Stachybotryaceae</taxon>
        <taxon>Stachybotrys</taxon>
    </lineage>
</organism>
<evidence type="ECO:0000256" key="7">
    <source>
        <dbReference type="RuleBase" id="RU363058"/>
    </source>
</evidence>
<evidence type="ECO:0000256" key="6">
    <source>
        <dbReference type="ARBA" id="ARBA00023136"/>
    </source>
</evidence>
<dbReference type="GO" id="GO:0035435">
    <property type="term" value="P:phosphate ion transmembrane transport"/>
    <property type="evidence" value="ECO:0007669"/>
    <property type="project" value="TreeGrafter"/>
</dbReference>
<dbReference type="AlphaFoldDB" id="A0A084AL32"/>
<feature type="transmembrane region" description="Helical" evidence="7">
    <location>
        <begin position="184"/>
        <end position="208"/>
    </location>
</feature>
<evidence type="ECO:0000256" key="1">
    <source>
        <dbReference type="ARBA" id="ARBA00004141"/>
    </source>
</evidence>
<dbReference type="Pfam" id="PF01384">
    <property type="entry name" value="PHO4"/>
    <property type="match status" value="1"/>
</dbReference>
<dbReference type="OrthoDB" id="260807at2759"/>
<evidence type="ECO:0000256" key="5">
    <source>
        <dbReference type="ARBA" id="ARBA00022989"/>
    </source>
</evidence>
<evidence type="ECO:0000313" key="10">
    <source>
        <dbReference type="Proteomes" id="UP000028045"/>
    </source>
</evidence>
<reference evidence="9 10" key="1">
    <citation type="journal article" date="2014" name="BMC Genomics">
        <title>Comparative genome sequencing reveals chemotype-specific gene clusters in the toxigenic black mold Stachybotrys.</title>
        <authorList>
            <person name="Semeiks J."/>
            <person name="Borek D."/>
            <person name="Otwinowski Z."/>
            <person name="Grishin N.V."/>
        </authorList>
    </citation>
    <scope>NUCLEOTIDE SEQUENCE [LARGE SCALE GENOMIC DNA]</scope>
    <source>
        <strain evidence="10">CBS 109288 / IBT 7711</strain>
    </source>
</reference>
<dbReference type="InterPro" id="IPR001204">
    <property type="entry name" value="Phos_transporter"/>
</dbReference>
<feature type="transmembrane region" description="Helical" evidence="7">
    <location>
        <begin position="44"/>
        <end position="64"/>
    </location>
</feature>
<keyword evidence="2 7" id="KW-0813">Transport</keyword>
<feature type="transmembrane region" description="Helical" evidence="7">
    <location>
        <begin position="464"/>
        <end position="482"/>
    </location>
</feature>
<gene>
    <name evidence="9" type="ORF">S7711_06919</name>
</gene>
<feature type="transmembrane region" description="Helical" evidence="7">
    <location>
        <begin position="85"/>
        <end position="104"/>
    </location>
</feature>
<proteinExistence type="inferred from homology"/>
<feature type="transmembrane region" description="Helical" evidence="7">
    <location>
        <begin position="223"/>
        <end position="246"/>
    </location>
</feature>
<feature type="region of interest" description="Disordered" evidence="8">
    <location>
        <begin position="304"/>
        <end position="326"/>
    </location>
</feature>
<keyword evidence="5 7" id="KW-1133">Transmembrane helix</keyword>
<comment type="similarity">
    <text evidence="7">Belongs to the inorganic phosphate transporter (PiT) (TC 2.A.20) family.</text>
</comment>
<dbReference type="HOGENOM" id="CLU_015355_3_0_1"/>
<dbReference type="PROSITE" id="PS50096">
    <property type="entry name" value="IQ"/>
    <property type="match status" value="1"/>
</dbReference>
<keyword evidence="3 7" id="KW-0592">Phosphate transport</keyword>
<evidence type="ECO:0000256" key="4">
    <source>
        <dbReference type="ARBA" id="ARBA00022692"/>
    </source>
</evidence>
<comment type="function">
    <text evidence="7">Sodium-phosphate symporter.</text>
</comment>
<comment type="subcellular location">
    <subcellularLocation>
        <location evidence="1 7">Membrane</location>
        <topology evidence="1 7">Multi-pass membrane protein</topology>
    </subcellularLocation>
</comment>
<evidence type="ECO:0000256" key="2">
    <source>
        <dbReference type="ARBA" id="ARBA00022448"/>
    </source>
</evidence>
<accession>A0A084AL32</accession>
<name>A0A084AL32_STACB</name>
<feature type="transmembrane region" description="Helical" evidence="7">
    <location>
        <begin position="551"/>
        <end position="576"/>
    </location>
</feature>
<keyword evidence="4 7" id="KW-0812">Transmembrane</keyword>